<organism evidence="2 3">
    <name type="scientific">Paraburkholderia kururiensis</name>
    <dbReference type="NCBI Taxonomy" id="984307"/>
    <lineage>
        <taxon>Bacteria</taxon>
        <taxon>Pseudomonadati</taxon>
        <taxon>Pseudomonadota</taxon>
        <taxon>Betaproteobacteria</taxon>
        <taxon>Burkholderiales</taxon>
        <taxon>Burkholderiaceae</taxon>
        <taxon>Paraburkholderia</taxon>
    </lineage>
</organism>
<dbReference type="InterPro" id="IPR036520">
    <property type="entry name" value="UPF0759_sf"/>
</dbReference>
<dbReference type="PANTHER" id="PTHR30348:SF4">
    <property type="entry name" value="DUF72 DOMAIN-CONTAINING PROTEIN"/>
    <property type="match status" value="1"/>
</dbReference>
<dbReference type="Proteomes" id="UP001325479">
    <property type="component" value="Chromosome"/>
</dbReference>
<reference evidence="2 3" key="1">
    <citation type="submission" date="2023-12" db="EMBL/GenBank/DDBJ databases">
        <title>Genome sequencing and assembly of bacterial species from a model synthetic community.</title>
        <authorList>
            <person name="Hogle S.L."/>
        </authorList>
    </citation>
    <scope>NUCLEOTIDE SEQUENCE [LARGE SCALE GENOMIC DNA]</scope>
    <source>
        <strain evidence="2 3">HAMBI 2494</strain>
    </source>
</reference>
<proteinExistence type="predicted"/>
<dbReference type="PANTHER" id="PTHR30348">
    <property type="entry name" value="UNCHARACTERIZED PROTEIN YECE"/>
    <property type="match status" value="1"/>
</dbReference>
<gene>
    <name evidence="2" type="ORF">U0042_28360</name>
</gene>
<sequence length="299" mass="34174">MSARPCLRPPVREAHVNPRTIRQYVHQYLRQYAAPTGKPGRSRQQPTAFGNFLASGVFELKEKLGVLLWQFPGSFRFDAERFEHFFALLPRDTQAALDFAREHHDERVAGRSTLTIDRKRPLRHAIEVRHESFLCEAFIDLLRRHRISLVFAHSAGKWPYAEDVTTDFVYLRLHGSEQMYHGSYPDDVLAHWAGRIAAWHGGDEPADAHHIGGPAPKPRGKRDVFCYFDNDVKVRAPFDARRLMARLGLDAHLPPLPEYKGKAPRPLNRPEPSESDPDSNPDSQPKSQRKSSPPSRRAN</sequence>
<protein>
    <submittedName>
        <fullName evidence="2">DUF72 domain-containing protein</fullName>
    </submittedName>
</protein>
<name>A0ABZ0WKL3_9BURK</name>
<evidence type="ECO:0000313" key="2">
    <source>
        <dbReference type="EMBL" id="WQD77888.1"/>
    </source>
</evidence>
<accession>A0ABZ0WKL3</accession>
<dbReference type="EMBL" id="CP139965">
    <property type="protein sequence ID" value="WQD77888.1"/>
    <property type="molecule type" value="Genomic_DNA"/>
</dbReference>
<evidence type="ECO:0000313" key="3">
    <source>
        <dbReference type="Proteomes" id="UP001325479"/>
    </source>
</evidence>
<evidence type="ECO:0000256" key="1">
    <source>
        <dbReference type="SAM" id="MobiDB-lite"/>
    </source>
</evidence>
<dbReference type="Gene3D" id="3.20.20.410">
    <property type="entry name" value="Protein of unknown function UPF0759"/>
    <property type="match status" value="1"/>
</dbReference>
<dbReference type="Pfam" id="PF01904">
    <property type="entry name" value="DUF72"/>
    <property type="match status" value="1"/>
</dbReference>
<feature type="compositionally biased region" description="Low complexity" evidence="1">
    <location>
        <begin position="280"/>
        <end position="299"/>
    </location>
</feature>
<keyword evidence="3" id="KW-1185">Reference proteome</keyword>
<dbReference type="RefSeq" id="WP_232833585.1">
    <property type="nucleotide sequence ID" value="NZ_CP139965.1"/>
</dbReference>
<dbReference type="SUPFAM" id="SSF117396">
    <property type="entry name" value="TM1631-like"/>
    <property type="match status" value="1"/>
</dbReference>
<dbReference type="InterPro" id="IPR002763">
    <property type="entry name" value="DUF72"/>
</dbReference>
<feature type="region of interest" description="Disordered" evidence="1">
    <location>
        <begin position="253"/>
        <end position="299"/>
    </location>
</feature>